<keyword evidence="5 7" id="KW-0456">Lyase</keyword>
<dbReference type="InterPro" id="IPR000741">
    <property type="entry name" value="FBA_I"/>
</dbReference>
<evidence type="ECO:0000313" key="8">
    <source>
        <dbReference type="Proteomes" id="UP001369736"/>
    </source>
</evidence>
<dbReference type="RefSeq" id="WP_337701693.1">
    <property type="nucleotide sequence ID" value="NZ_JBBEGM010000002.1"/>
</dbReference>
<dbReference type="Pfam" id="PF00274">
    <property type="entry name" value="Glycolytic"/>
    <property type="match status" value="1"/>
</dbReference>
<comment type="pathway">
    <text evidence="1">Carbohydrate degradation; glycolysis; D-glyceraldehyde 3-phosphate and glycerone phosphate from D-glucose: step 4/4.</text>
</comment>
<keyword evidence="8" id="KW-1185">Reference proteome</keyword>
<dbReference type="GO" id="GO:0004332">
    <property type="term" value="F:fructose-bisphosphate aldolase activity"/>
    <property type="evidence" value="ECO:0007669"/>
    <property type="project" value="UniProtKB-EC"/>
</dbReference>
<keyword evidence="4" id="KW-0324">Glycolysis</keyword>
<evidence type="ECO:0000256" key="2">
    <source>
        <dbReference type="ARBA" id="ARBA00010387"/>
    </source>
</evidence>
<comment type="similarity">
    <text evidence="2">Belongs to the class I fructose-bisphosphate aldolase family.</text>
</comment>
<evidence type="ECO:0000256" key="4">
    <source>
        <dbReference type="ARBA" id="ARBA00023152"/>
    </source>
</evidence>
<dbReference type="Gene3D" id="3.20.20.70">
    <property type="entry name" value="Aldolase class I"/>
    <property type="match status" value="1"/>
</dbReference>
<dbReference type="EC" id="4.1.2.13" evidence="3"/>
<dbReference type="PANTHER" id="PTHR11627">
    <property type="entry name" value="FRUCTOSE-BISPHOSPHATE ALDOLASE"/>
    <property type="match status" value="1"/>
</dbReference>
<dbReference type="NCBIfam" id="NF033379">
    <property type="entry name" value="FrucBisAld_I"/>
    <property type="match status" value="1"/>
</dbReference>
<dbReference type="SUPFAM" id="SSF51569">
    <property type="entry name" value="Aldolase"/>
    <property type="match status" value="1"/>
</dbReference>
<evidence type="ECO:0000313" key="7">
    <source>
        <dbReference type="EMBL" id="MEJ2861249.1"/>
    </source>
</evidence>
<name>A0ABU8M1K2_9PSEU</name>
<accession>A0ABU8M1K2</accession>
<dbReference type="InterPro" id="IPR013785">
    <property type="entry name" value="Aldolase_TIM"/>
</dbReference>
<sequence length="339" mass="34939">MTTTATTPSTTTTPSTDDLRATAARLVAGGRGILAADESPRTMSRRLEDAGVAPTEEHRRAYRELLLGADDLADGVSGVILCDETLRQHLADGRPFPAALEDAGIQTGIKVDTGTVPLARGEDGETLTEGLDGLAGRVAEYVALGAEFAKWRAVLPLGAGRPSPRALQTNADALATYARVCQDGGLVPVVEPEILSAGGHRIEVCAAATARTLATLSRALDRAGVDPAAMVLKPNMVTAGEGARQTAGPDEVARATVDTLRATMPDELAGVAFLSGGQPSAIAAANLAAIRRRGGPWALTFSFGRALVSPALLAWRGDPAAQDAGRAALRREVTRAVAA</sequence>
<comment type="caution">
    <text evidence="7">The sequence shown here is derived from an EMBL/GenBank/DDBJ whole genome shotgun (WGS) entry which is preliminary data.</text>
</comment>
<dbReference type="Proteomes" id="UP001369736">
    <property type="component" value="Unassembled WGS sequence"/>
</dbReference>
<gene>
    <name evidence="7" type="ORF">WCD58_08785</name>
</gene>
<organism evidence="7 8">
    <name type="scientific">Actinomycetospora flava</name>
    <dbReference type="NCBI Taxonomy" id="3129232"/>
    <lineage>
        <taxon>Bacteria</taxon>
        <taxon>Bacillati</taxon>
        <taxon>Actinomycetota</taxon>
        <taxon>Actinomycetes</taxon>
        <taxon>Pseudonocardiales</taxon>
        <taxon>Pseudonocardiaceae</taxon>
        <taxon>Actinomycetospora</taxon>
    </lineage>
</organism>
<evidence type="ECO:0000256" key="3">
    <source>
        <dbReference type="ARBA" id="ARBA00013068"/>
    </source>
</evidence>
<reference evidence="7 8" key="1">
    <citation type="submission" date="2024-03" db="EMBL/GenBank/DDBJ databases">
        <title>Actinomycetospora sp. OC33-EN07, a novel actinomycete isolated from wild orchid (Aerides multiflora).</title>
        <authorList>
            <person name="Suriyachadkun C."/>
        </authorList>
    </citation>
    <scope>NUCLEOTIDE SEQUENCE [LARGE SCALE GENOMIC DNA]</scope>
    <source>
        <strain evidence="7 8">OC33-EN07</strain>
    </source>
</reference>
<protein>
    <recommendedName>
        <fullName evidence="3">fructose-bisphosphate aldolase</fullName>
        <ecNumber evidence="3">4.1.2.13</ecNumber>
    </recommendedName>
    <alternativeName>
        <fullName evidence="6">Fructose-bisphosphate aldolase class I</fullName>
    </alternativeName>
</protein>
<evidence type="ECO:0000256" key="1">
    <source>
        <dbReference type="ARBA" id="ARBA00004714"/>
    </source>
</evidence>
<evidence type="ECO:0000256" key="6">
    <source>
        <dbReference type="ARBA" id="ARBA00029799"/>
    </source>
</evidence>
<proteinExistence type="inferred from homology"/>
<evidence type="ECO:0000256" key="5">
    <source>
        <dbReference type="ARBA" id="ARBA00023239"/>
    </source>
</evidence>
<dbReference type="EMBL" id="JBBEGM010000002">
    <property type="protein sequence ID" value="MEJ2861249.1"/>
    <property type="molecule type" value="Genomic_DNA"/>
</dbReference>